<reference evidence="2 3" key="2">
    <citation type="submission" date="2017-10" db="EMBL/GenBank/DDBJ databases">
        <title>Extensive intraspecific genome diversity in a model arbuscular mycorrhizal fungus.</title>
        <authorList>
            <person name="Chen E.C.H."/>
            <person name="Morin E."/>
            <person name="Baudet D."/>
            <person name="Noel J."/>
            <person name="Ndikumana S."/>
            <person name="Charron P."/>
            <person name="St-Onge C."/>
            <person name="Giorgi J."/>
            <person name="Grigoriev I.V."/>
            <person name="Roux C."/>
            <person name="Martin F.M."/>
            <person name="Corradi N."/>
        </authorList>
    </citation>
    <scope>NUCLEOTIDE SEQUENCE [LARGE SCALE GENOMIC DNA]</scope>
    <source>
        <strain evidence="2 3">C2</strain>
    </source>
</reference>
<dbReference type="AlphaFoldDB" id="A0A2N1NT91"/>
<dbReference type="EMBL" id="LLXL01000145">
    <property type="protein sequence ID" value="PKK77122.1"/>
    <property type="molecule type" value="Genomic_DNA"/>
</dbReference>
<dbReference type="InterPro" id="IPR058524">
    <property type="entry name" value="DUF8211"/>
</dbReference>
<dbReference type="VEuPathDB" id="FungiDB:FUN_016366"/>
<feature type="domain" description="DUF8211" evidence="1">
    <location>
        <begin position="20"/>
        <end position="93"/>
    </location>
</feature>
<dbReference type="Proteomes" id="UP000233469">
    <property type="component" value="Unassembled WGS sequence"/>
</dbReference>
<evidence type="ECO:0000259" key="1">
    <source>
        <dbReference type="Pfam" id="PF26638"/>
    </source>
</evidence>
<protein>
    <recommendedName>
        <fullName evidence="1">DUF8211 domain-containing protein</fullName>
    </recommendedName>
</protein>
<dbReference type="Pfam" id="PF26638">
    <property type="entry name" value="DUF8211"/>
    <property type="match status" value="1"/>
</dbReference>
<proteinExistence type="predicted"/>
<evidence type="ECO:0000313" key="2">
    <source>
        <dbReference type="EMBL" id="PKK77122.1"/>
    </source>
</evidence>
<dbReference type="VEuPathDB" id="FungiDB:FUN_016365"/>
<accession>A0A2N1NT91</accession>
<reference evidence="2 3" key="1">
    <citation type="submission" date="2016-04" db="EMBL/GenBank/DDBJ databases">
        <title>Genome analyses suggest a sexual origin of heterokaryosis in a supposedly ancient asexual fungus.</title>
        <authorList>
            <person name="Ropars J."/>
            <person name="Sedzielewska K."/>
            <person name="Noel J."/>
            <person name="Charron P."/>
            <person name="Farinelli L."/>
            <person name="Marton T."/>
            <person name="Kruger M."/>
            <person name="Pelin A."/>
            <person name="Brachmann A."/>
            <person name="Corradi N."/>
        </authorList>
    </citation>
    <scope>NUCLEOTIDE SEQUENCE [LARGE SCALE GENOMIC DNA]</scope>
    <source>
        <strain evidence="2 3">C2</strain>
    </source>
</reference>
<gene>
    <name evidence="2" type="ORF">RhiirC2_771679</name>
</gene>
<sequence>MSDFRRACILHQPLFFKNDVHNPKVSKAQEIRFDQAKRHIFHKKEHNPLNLEHHKLATAQRYQFMFTKSQFVLKPIKHLLYNHGLHHRNYKFWTPFFGRPGKRIRTTTLDDSSSPTLNYTVAPYNPIPNMFIPYKYRNIIPKEPLYTDEGVYIVSAFTLTNVCDRYHYEMTEFKDQYLATDDEITKSRIDMQMNNFSAQFKDIFKRCIANIPRRDILPLGVTEDTSDDAKELELRPKK</sequence>
<name>A0A2N1NT91_9GLOM</name>
<organism evidence="2 3">
    <name type="scientific">Rhizophagus irregularis</name>
    <dbReference type="NCBI Taxonomy" id="588596"/>
    <lineage>
        <taxon>Eukaryota</taxon>
        <taxon>Fungi</taxon>
        <taxon>Fungi incertae sedis</taxon>
        <taxon>Mucoromycota</taxon>
        <taxon>Glomeromycotina</taxon>
        <taxon>Glomeromycetes</taxon>
        <taxon>Glomerales</taxon>
        <taxon>Glomeraceae</taxon>
        <taxon>Rhizophagus</taxon>
    </lineage>
</organism>
<evidence type="ECO:0000313" key="3">
    <source>
        <dbReference type="Proteomes" id="UP000233469"/>
    </source>
</evidence>
<comment type="caution">
    <text evidence="2">The sequence shown here is derived from an EMBL/GenBank/DDBJ whole genome shotgun (WGS) entry which is preliminary data.</text>
</comment>